<dbReference type="GO" id="GO:0000902">
    <property type="term" value="P:cell morphogenesis"/>
    <property type="evidence" value="ECO:0007669"/>
    <property type="project" value="InterPro"/>
</dbReference>
<dbReference type="InterPro" id="IPR025481">
    <property type="entry name" value="Cell_Morphogen_C"/>
</dbReference>
<dbReference type="SUPFAM" id="SSF48371">
    <property type="entry name" value="ARM repeat"/>
    <property type="match status" value="1"/>
</dbReference>
<proteinExistence type="predicted"/>
<feature type="region of interest" description="Disordered" evidence="1">
    <location>
        <begin position="1"/>
        <end position="105"/>
    </location>
</feature>
<dbReference type="InterPro" id="IPR016024">
    <property type="entry name" value="ARM-type_fold"/>
</dbReference>
<organism evidence="5 6">
    <name type="scientific">Daedalea quercina L-15889</name>
    <dbReference type="NCBI Taxonomy" id="1314783"/>
    <lineage>
        <taxon>Eukaryota</taxon>
        <taxon>Fungi</taxon>
        <taxon>Dikarya</taxon>
        <taxon>Basidiomycota</taxon>
        <taxon>Agaricomycotina</taxon>
        <taxon>Agaricomycetes</taxon>
        <taxon>Polyporales</taxon>
        <taxon>Fomitopsis</taxon>
    </lineage>
</organism>
<feature type="compositionally biased region" description="Acidic residues" evidence="1">
    <location>
        <begin position="2375"/>
        <end position="2384"/>
    </location>
</feature>
<dbReference type="GO" id="GO:0030427">
    <property type="term" value="C:site of polarized growth"/>
    <property type="evidence" value="ECO:0007669"/>
    <property type="project" value="TreeGrafter"/>
</dbReference>
<feature type="compositionally biased region" description="Polar residues" evidence="1">
    <location>
        <begin position="63"/>
        <end position="78"/>
    </location>
</feature>
<dbReference type="Proteomes" id="UP000076727">
    <property type="component" value="Unassembled WGS sequence"/>
</dbReference>
<gene>
    <name evidence="5" type="ORF">DAEQUDRAFT_764653</name>
</gene>
<evidence type="ECO:0000256" key="1">
    <source>
        <dbReference type="SAM" id="MobiDB-lite"/>
    </source>
</evidence>
<dbReference type="GO" id="GO:0005938">
    <property type="term" value="C:cell cortex"/>
    <property type="evidence" value="ECO:0007669"/>
    <property type="project" value="TreeGrafter"/>
</dbReference>
<protein>
    <recommendedName>
        <fullName evidence="7">Cell morphogenesis protein</fullName>
    </recommendedName>
</protein>
<feature type="domain" description="Cell morphogenesis protein C-terminal" evidence="3">
    <location>
        <begin position="1967"/>
        <end position="2216"/>
    </location>
</feature>
<feature type="region of interest" description="Disordered" evidence="1">
    <location>
        <begin position="140"/>
        <end position="238"/>
    </location>
</feature>
<evidence type="ECO:0000313" key="6">
    <source>
        <dbReference type="Proteomes" id="UP000076727"/>
    </source>
</evidence>
<dbReference type="InterPro" id="IPR039867">
    <property type="entry name" value="Furry/Tao3/Mor2"/>
</dbReference>
<dbReference type="Pfam" id="PF14228">
    <property type="entry name" value="MOR2-PAG1_mid"/>
    <property type="match status" value="1"/>
</dbReference>
<feature type="domain" description="Cell morphogenesis protein N-terminal" evidence="2">
    <location>
        <begin position="369"/>
        <end position="923"/>
    </location>
</feature>
<evidence type="ECO:0000313" key="5">
    <source>
        <dbReference type="EMBL" id="KZT70488.1"/>
    </source>
</evidence>
<dbReference type="Pfam" id="PF14222">
    <property type="entry name" value="MOR2-PAG1_N"/>
    <property type="match status" value="1"/>
</dbReference>
<reference evidence="5 6" key="1">
    <citation type="journal article" date="2016" name="Mol. Biol. Evol.">
        <title>Comparative Genomics of Early-Diverging Mushroom-Forming Fungi Provides Insights into the Origins of Lignocellulose Decay Capabilities.</title>
        <authorList>
            <person name="Nagy L.G."/>
            <person name="Riley R."/>
            <person name="Tritt A."/>
            <person name="Adam C."/>
            <person name="Daum C."/>
            <person name="Floudas D."/>
            <person name="Sun H."/>
            <person name="Yadav J.S."/>
            <person name="Pangilinan J."/>
            <person name="Larsson K.H."/>
            <person name="Matsuura K."/>
            <person name="Barry K."/>
            <person name="Labutti K."/>
            <person name="Kuo R."/>
            <person name="Ohm R.A."/>
            <person name="Bhattacharya S.S."/>
            <person name="Shirouzu T."/>
            <person name="Yoshinaga Y."/>
            <person name="Martin F.M."/>
            <person name="Grigoriev I.V."/>
            <person name="Hibbett D.S."/>
        </authorList>
    </citation>
    <scope>NUCLEOTIDE SEQUENCE [LARGE SCALE GENOMIC DNA]</scope>
    <source>
        <strain evidence="5 6">L-15889</strain>
    </source>
</reference>
<evidence type="ECO:0000259" key="4">
    <source>
        <dbReference type="Pfam" id="PF14228"/>
    </source>
</evidence>
<feature type="compositionally biased region" description="Basic and acidic residues" evidence="1">
    <location>
        <begin position="51"/>
        <end position="62"/>
    </location>
</feature>
<dbReference type="PANTHER" id="PTHR12295:SF30">
    <property type="entry name" value="PROTEIN FURRY"/>
    <property type="match status" value="1"/>
</dbReference>
<feature type="compositionally biased region" description="Polar residues" evidence="1">
    <location>
        <begin position="86"/>
        <end position="105"/>
    </location>
</feature>
<dbReference type="STRING" id="1314783.A0A165R9V9"/>
<dbReference type="InterPro" id="IPR029473">
    <property type="entry name" value="MOR2-PAG1_mid"/>
</dbReference>
<feature type="region of interest" description="Disordered" evidence="1">
    <location>
        <begin position="2364"/>
        <end position="2407"/>
    </location>
</feature>
<evidence type="ECO:0008006" key="7">
    <source>
        <dbReference type="Google" id="ProtNLM"/>
    </source>
</evidence>
<feature type="compositionally biased region" description="Polar residues" evidence="1">
    <location>
        <begin position="31"/>
        <end position="43"/>
    </location>
</feature>
<evidence type="ECO:0000259" key="3">
    <source>
        <dbReference type="Pfam" id="PF14225"/>
    </source>
</evidence>
<dbReference type="InterPro" id="IPR025614">
    <property type="entry name" value="Cell_morpho_N"/>
</dbReference>
<dbReference type="PANTHER" id="PTHR12295">
    <property type="entry name" value="FURRY-RELATED"/>
    <property type="match status" value="1"/>
</dbReference>
<feature type="region of interest" description="Disordered" evidence="1">
    <location>
        <begin position="1100"/>
        <end position="1119"/>
    </location>
</feature>
<accession>A0A165R9V9</accession>
<name>A0A165R9V9_9APHY</name>
<dbReference type="OrthoDB" id="6287725at2759"/>
<evidence type="ECO:0000259" key="2">
    <source>
        <dbReference type="Pfam" id="PF14222"/>
    </source>
</evidence>
<dbReference type="Pfam" id="PF14225">
    <property type="entry name" value="MOR2-PAG1_C"/>
    <property type="match status" value="1"/>
</dbReference>
<keyword evidence="6" id="KW-1185">Reference proteome</keyword>
<feature type="compositionally biased region" description="Polar residues" evidence="1">
    <location>
        <begin position="163"/>
        <end position="188"/>
    </location>
</feature>
<feature type="compositionally biased region" description="Polar residues" evidence="1">
    <location>
        <begin position="197"/>
        <end position="211"/>
    </location>
</feature>
<sequence>MSDGIQITIPDFDDDYSSTPVFGRPQGGSLWGTSGSGQDSPTILTPLALPERAEKSYFHSRGDSTTSEDSAHSAQYSSRKVKSPFAHSTQASFATPNSSGGSSFAKKTSFASLRNAFSKKSADPAPPVPVLDHQAYPALKNPFNRSTSSLGHLPPIPHRHQLSHASPPQFRPSTPASTDSRTRGASSRPQDHAYARSQHSQSGSIFHNSDAGSDHGYGFAPSTPPPLPRKPNAFGGISPLEDSRTIFDIEKNINMDPRTPSDYALHAIFIRFAASGEQHIDEFLRQPMDRDALLTDFMGPGVDAKLDELLTSLGKIAQKHAKPVVESVMRWRRSQNDGVDERLVHYHLSLPSGSARGTRVQDVSSMLMERKSLASIYVMCRALLAATQSIAKDALGEAVGQSLEELTFDQFRRPDVKMLTQSANHRVNAELYARLLGQIANVRFESVTDRFLIELRPVAAGQVPKDADFKYENLVQGLKHVPIKVWPPEAFEEGADFMASLSKSFENAHGNRLKTSFAETLVQMLHPIAKTAQAEVNAPEWAKAIEVIYPRARDMMSKPRYWHVAYPLAVTALCVAPQDFFAKNWSMCLEAGLGKLKERMYRTQVLNAVLRLVWTYLYRCNEPASTATSKLEAILRHFFPANRLSITPQEEHLDPFVYMVHFVLSRHFEFGSEICLELLQERNATAQSASLAGSLAPERIAIATQAILLSIHVMEREESTPSWPNTTDFMKLPNRIDYPTSSEPLPSSLTLKASWSDFLDRCSLCLKFFALSCFQIVGKWSVLDEQWSATRLSPTYEDAHSFTIRRHPEGSVAYPNQYVPHVSILQSVYQSWPRCLHPSLAVEDVYDMLIRGLVHVEPAVGEAATQALQRFMNDPSQASALLSRFSAFLFDPTLMCTEGSGLRLNVESSRLVKLWITFVDQWVYGIKQSPTGELTAEELESILSHVDEVEAGALFLLTHCQRSVYINGVRAVRLLHILQIHLQSTLVSRYEGRTPTSFHILTALHDELGPAAYLDAYEDMMDTTETTRMDQLRKAPRGEIALRLAESDLEQDRKIWVHVFPALLRPCMEGMPRVLITFREQIVAATSRYHQPVVQLAGVQNKTPNNLPPRSASSGDKDTAKMLSDHGRVIMQWHAWIKILSATAQVSDVRPTVNYPMRDHSRARSEANYERDQMVTTRDLFKYLSQFLDSEHSVFRNIAVSCISSFPARAYSQLLEDLNILASRQFYDERPKTTAAPAGGARARRQEGFHTAVAGIYYLTAHLLQEQRSSGKQTALAHVLKYIRNMQSFLAASEHRDVFSLQRLRRYFCGTVERLFDGLATLNDSDRFIPAHMHLSLYKLCEEWCQLGKQSETVTKRIVFMQTAAAKFHMDPADQAESIRSFQLETRALSNAAVGAMAALCHKAFYPPDHTSMSPMDKSLSDDDLKPLLPSVTLDRLTAILASFHEPNQEAGKKALRSLLVHTPPDKRLMDEVLVRAFVTTRQLGTSNERFFAVVADVISDPAVVHGFSFPQAVCLGLSNLSHPLLEIRRRAFAVLEGIHQQYSGLLPLMQFEAAVCSASPSAYLHAHRSISDVLAGEHPEQAPSILAQFSEWIPRVLDGSAQGNPLLLLQTLEHWLSDVELIDDSEESGLSRTGRLVVFHMMKLTSQHVEHYAEQILVMWSRLVDDPHRHNGLAVVKYLLELSPKVGNAPFISCSAKVIACLVQSDIGKEIFINISGCVHPTRMIPVYDHKVRPLAAEEIEEWSDFDILFSGQPRLNLTQSQFALLFLSDATLDRHWDLEQHICPLLHALFVHIDDAQPLLQRRCRHMLIQLLRCCIPGFDDVADRSLYRTYADLKGALHRIEQELEMERQTGTRTSTEDQTRLERLSGAVLHLLEPLYPRLRVDWGAWAVTWGTASVKREIAHRSLQLYRAFSPPVGPANLAAFLGRLGSSIAESESGISRFNVEMIDTLKTMVSWSTLDLTLIPVLFWCAVACLSTTVEDEFLHTLELLDALLDRLDLDDPETMQALLDRKPEKWQGASYLQPCLLTGLRASNTAALTFKLLQRLAKVSEGRLIDPSEGRVRDLYVVALPCCLQAMTDGKQDPDLQEFALSIGRLAEEEARPSINRIMTSFAKNRFRTKDDFLRESVASLRDHYGSDHWTNVITLLMGLVLNKEQWLRISTMQILKVLFQQRETRRPVDLLGSELLMPLLRLLETDLASQALDVLDEPMQISGGPAAKHVLRMSLYTHLRADAKEVESVAEIFGIPQESGWCVPRSDALRKMCKQNLYALRLVVHPYDPDQPLAQHDYPEMTPPYDERLHPEDDLGEMVQNLHELSAFFKEERAVVPDANRQLEARVAAILAKSTDTTGDVPQTPFADVFDVDAVGPPSPYEDSDDSDYDTSSDLFEFDSPSVSRFTSNTSRHY</sequence>
<dbReference type="EMBL" id="KV429051">
    <property type="protein sequence ID" value="KZT70488.1"/>
    <property type="molecule type" value="Genomic_DNA"/>
</dbReference>
<feature type="domain" description="Cell morphogenesis central region" evidence="4">
    <location>
        <begin position="1758"/>
        <end position="1921"/>
    </location>
</feature>
<feature type="compositionally biased region" description="Polar residues" evidence="1">
    <location>
        <begin position="2394"/>
        <end position="2407"/>
    </location>
</feature>